<evidence type="ECO:0000313" key="2">
    <source>
        <dbReference type="EMBL" id="KAI0303437.1"/>
    </source>
</evidence>
<evidence type="ECO:0000313" key="3">
    <source>
        <dbReference type="Proteomes" id="UP001203297"/>
    </source>
</evidence>
<protein>
    <submittedName>
        <fullName evidence="2">N-acetylglucosaminyl transferase component-domain-containing protein</fullName>
    </submittedName>
</protein>
<dbReference type="AlphaFoldDB" id="A0AAD4M6H8"/>
<dbReference type="PANTHER" id="PTHR21329:SF3">
    <property type="entry name" value="PHOSPHATIDYLINOSITOL N-ACETYLGLUCOSAMINYLTRANSFERASE SUBUNIT Q"/>
    <property type="match status" value="1"/>
</dbReference>
<evidence type="ECO:0000256" key="1">
    <source>
        <dbReference type="SAM" id="Phobius"/>
    </source>
</evidence>
<dbReference type="Proteomes" id="UP001203297">
    <property type="component" value="Unassembled WGS sequence"/>
</dbReference>
<sequence>MIANYSIFWPIEDEGKVGYCYGWVNSRLVCVAGVLQVGSLERANTLLNDFLSENPRFTEVSTTDAPKILGECSSRSPSYRTPSIQFLPGVEPASSAHVSIGLHAGRTGTSLLCAFVMYRRSALGSVRFHTPEDATSRRSIAIPDSHPTFETVGFNETALTQLNATYRLHSLLNLSGSWLARFRLLDMAAHHIHDACARPERACPHLFSGLKSLLDLTMGFFRQYSPWIAPVREYSKLLDQLSARSSLVQDLVSYPRLSYVYGKLETSAEYVRFNNAVWLVMNDVILGTVVGAFVCENSGVIGTSLHDWLKAVFIDFTRDALLWLDDWPEGLKLNTELSSFLVHTLLGVLELWAYILRLLSPHFPTIAHAVGLSGYGGLTVPMSLFLDIFNALTLHISLSHLILKKALLYQTSALRSLWNLFRGKRFNVLHRRTDSWHYDVDQLILGTLLFTLFTFSLPTLLTYALLFTLMKSGVVITCIILSLAIDLMNHFPLFALLLRMKDPRRLPGSIYFRVISDNGNPMLMLEVRVKVFSLRCKKIPRAVLDNTDTNYTHFNRFDSVRVFALAP</sequence>
<organism evidence="2 3">
    <name type="scientific">Multifurca ochricompacta</name>
    <dbReference type="NCBI Taxonomy" id="376703"/>
    <lineage>
        <taxon>Eukaryota</taxon>
        <taxon>Fungi</taxon>
        <taxon>Dikarya</taxon>
        <taxon>Basidiomycota</taxon>
        <taxon>Agaricomycotina</taxon>
        <taxon>Agaricomycetes</taxon>
        <taxon>Russulales</taxon>
        <taxon>Russulaceae</taxon>
        <taxon>Multifurca</taxon>
    </lineage>
</organism>
<feature type="transmembrane region" description="Helical" evidence="1">
    <location>
        <begin position="473"/>
        <end position="498"/>
    </location>
</feature>
<dbReference type="GO" id="GO:0005783">
    <property type="term" value="C:endoplasmic reticulum"/>
    <property type="evidence" value="ECO:0007669"/>
    <property type="project" value="TreeGrafter"/>
</dbReference>
<feature type="transmembrane region" description="Helical" evidence="1">
    <location>
        <begin position="443"/>
        <end position="467"/>
    </location>
</feature>
<proteinExistence type="predicted"/>
<feature type="transmembrane region" description="Helical" evidence="1">
    <location>
        <begin position="366"/>
        <end position="386"/>
    </location>
</feature>
<keyword evidence="1" id="KW-0812">Transmembrane</keyword>
<keyword evidence="1" id="KW-0472">Membrane</keyword>
<feature type="transmembrane region" description="Helical" evidence="1">
    <location>
        <begin position="340"/>
        <end position="359"/>
    </location>
</feature>
<dbReference type="Pfam" id="PF05024">
    <property type="entry name" value="Gpi1"/>
    <property type="match status" value="1"/>
</dbReference>
<dbReference type="GO" id="GO:0016020">
    <property type="term" value="C:membrane"/>
    <property type="evidence" value="ECO:0007669"/>
    <property type="project" value="InterPro"/>
</dbReference>
<accession>A0AAD4M6H8</accession>
<dbReference type="EMBL" id="WTXG01000009">
    <property type="protein sequence ID" value="KAI0303437.1"/>
    <property type="molecule type" value="Genomic_DNA"/>
</dbReference>
<keyword evidence="2" id="KW-0808">Transferase</keyword>
<dbReference type="PANTHER" id="PTHR21329">
    <property type="entry name" value="PHOSPHATIDYLINOSITOL N-ACETYLGLUCOSAMINYLTRANSFERASE SUBUNIT Q-RELATED"/>
    <property type="match status" value="1"/>
</dbReference>
<comment type="caution">
    <text evidence="2">The sequence shown here is derived from an EMBL/GenBank/DDBJ whole genome shotgun (WGS) entry which is preliminary data.</text>
</comment>
<name>A0AAD4M6H8_9AGAM</name>
<keyword evidence="3" id="KW-1185">Reference proteome</keyword>
<dbReference type="GO" id="GO:0016740">
    <property type="term" value="F:transferase activity"/>
    <property type="evidence" value="ECO:0007669"/>
    <property type="project" value="UniProtKB-KW"/>
</dbReference>
<keyword evidence="1" id="KW-1133">Transmembrane helix</keyword>
<reference evidence="2" key="1">
    <citation type="journal article" date="2022" name="New Phytol.">
        <title>Evolutionary transition to the ectomycorrhizal habit in the genomes of a hyperdiverse lineage of mushroom-forming fungi.</title>
        <authorList>
            <person name="Looney B."/>
            <person name="Miyauchi S."/>
            <person name="Morin E."/>
            <person name="Drula E."/>
            <person name="Courty P.E."/>
            <person name="Kohler A."/>
            <person name="Kuo A."/>
            <person name="LaButti K."/>
            <person name="Pangilinan J."/>
            <person name="Lipzen A."/>
            <person name="Riley R."/>
            <person name="Andreopoulos W."/>
            <person name="He G."/>
            <person name="Johnson J."/>
            <person name="Nolan M."/>
            <person name="Tritt A."/>
            <person name="Barry K.W."/>
            <person name="Grigoriev I.V."/>
            <person name="Nagy L.G."/>
            <person name="Hibbett D."/>
            <person name="Henrissat B."/>
            <person name="Matheny P.B."/>
            <person name="Labbe J."/>
            <person name="Martin F.M."/>
        </authorList>
    </citation>
    <scope>NUCLEOTIDE SEQUENCE</scope>
    <source>
        <strain evidence="2">BPL690</strain>
    </source>
</reference>
<gene>
    <name evidence="2" type="ORF">B0F90DRAFT_1372234</name>
</gene>
<dbReference type="InterPro" id="IPR007720">
    <property type="entry name" value="PigQ/GPI1"/>
</dbReference>
<dbReference type="GO" id="GO:0006506">
    <property type="term" value="P:GPI anchor biosynthetic process"/>
    <property type="evidence" value="ECO:0007669"/>
    <property type="project" value="InterPro"/>
</dbReference>